<dbReference type="InterPro" id="IPR014241">
    <property type="entry name" value="Cyt_c_oxidase_su1_bac"/>
</dbReference>
<dbReference type="GO" id="GO:0004129">
    <property type="term" value="F:cytochrome-c oxidase activity"/>
    <property type="evidence" value="ECO:0007669"/>
    <property type="project" value="UniProtKB-EC"/>
</dbReference>
<feature type="transmembrane region" description="Helical" evidence="18">
    <location>
        <begin position="271"/>
        <end position="303"/>
    </location>
</feature>
<gene>
    <name evidence="20" type="primary">ctaD</name>
    <name evidence="20" type="ORF">FSW04_21650</name>
</gene>
<keyword evidence="14 18" id="KW-0472">Membrane</keyword>
<feature type="transmembrane region" description="Helical" evidence="18">
    <location>
        <begin position="539"/>
        <end position="560"/>
    </location>
</feature>
<comment type="similarity">
    <text evidence="3 17">Belongs to the heme-copper respiratory oxidase family.</text>
</comment>
<evidence type="ECO:0000256" key="11">
    <source>
        <dbReference type="ARBA" id="ARBA00022989"/>
    </source>
</evidence>
<dbReference type="InterPro" id="IPR000883">
    <property type="entry name" value="Cyt_C_Oxase_1"/>
</dbReference>
<keyword evidence="5 17" id="KW-0349">Heme</keyword>
<dbReference type="Gene3D" id="1.20.210.10">
    <property type="entry name" value="Cytochrome c oxidase-like, subunit I domain"/>
    <property type="match status" value="1"/>
</dbReference>
<proteinExistence type="inferred from homology"/>
<feature type="transmembrane region" description="Helical" evidence="18">
    <location>
        <begin position="49"/>
        <end position="72"/>
    </location>
</feature>
<dbReference type="Proteomes" id="UP000321805">
    <property type="component" value="Chromosome"/>
</dbReference>
<evidence type="ECO:0000256" key="4">
    <source>
        <dbReference type="ARBA" id="ARBA00022448"/>
    </source>
</evidence>
<keyword evidence="21" id="KW-1185">Reference proteome</keyword>
<evidence type="ECO:0000256" key="17">
    <source>
        <dbReference type="RuleBase" id="RU000370"/>
    </source>
</evidence>
<dbReference type="GO" id="GO:0005886">
    <property type="term" value="C:plasma membrane"/>
    <property type="evidence" value="ECO:0007669"/>
    <property type="project" value="UniProtKB-SubCell"/>
</dbReference>
<dbReference type="GO" id="GO:0020037">
    <property type="term" value="F:heme binding"/>
    <property type="evidence" value="ECO:0007669"/>
    <property type="project" value="InterPro"/>
</dbReference>
<evidence type="ECO:0000313" key="20">
    <source>
        <dbReference type="EMBL" id="QEC49912.1"/>
    </source>
</evidence>
<accession>A0A5B8UB86</accession>
<dbReference type="OrthoDB" id="9803294at2"/>
<evidence type="ECO:0000259" key="19">
    <source>
        <dbReference type="PROSITE" id="PS50855"/>
    </source>
</evidence>
<evidence type="ECO:0000256" key="12">
    <source>
        <dbReference type="ARBA" id="ARBA00023004"/>
    </source>
</evidence>
<keyword evidence="7 17" id="KW-0812">Transmembrane</keyword>
<feature type="transmembrane region" description="Helical" evidence="18">
    <location>
        <begin position="496"/>
        <end position="519"/>
    </location>
</feature>
<feature type="transmembrane region" description="Helical" evidence="18">
    <location>
        <begin position="108"/>
        <end position="128"/>
    </location>
</feature>
<evidence type="ECO:0000256" key="10">
    <source>
        <dbReference type="ARBA" id="ARBA00022982"/>
    </source>
</evidence>
<feature type="transmembrane region" description="Helical" evidence="18">
    <location>
        <begin position="390"/>
        <end position="414"/>
    </location>
</feature>
<comment type="catalytic activity">
    <reaction evidence="16 18">
        <text>4 Fe(II)-[cytochrome c] + O2 + 8 H(+)(in) = 4 Fe(III)-[cytochrome c] + 2 H2O + 4 H(+)(out)</text>
        <dbReference type="Rhea" id="RHEA:11436"/>
        <dbReference type="Rhea" id="RHEA-COMP:10350"/>
        <dbReference type="Rhea" id="RHEA-COMP:14399"/>
        <dbReference type="ChEBI" id="CHEBI:15377"/>
        <dbReference type="ChEBI" id="CHEBI:15378"/>
        <dbReference type="ChEBI" id="CHEBI:15379"/>
        <dbReference type="ChEBI" id="CHEBI:29033"/>
        <dbReference type="ChEBI" id="CHEBI:29034"/>
        <dbReference type="EC" id="7.1.1.9"/>
    </reaction>
</comment>
<evidence type="ECO:0000313" key="21">
    <source>
        <dbReference type="Proteomes" id="UP000321805"/>
    </source>
</evidence>
<organism evidence="20 21">
    <name type="scientific">Baekduia soli</name>
    <dbReference type="NCBI Taxonomy" id="496014"/>
    <lineage>
        <taxon>Bacteria</taxon>
        <taxon>Bacillati</taxon>
        <taxon>Actinomycetota</taxon>
        <taxon>Thermoleophilia</taxon>
        <taxon>Solirubrobacterales</taxon>
        <taxon>Baekduiaceae</taxon>
        <taxon>Baekduia</taxon>
    </lineage>
</organism>
<evidence type="ECO:0000256" key="3">
    <source>
        <dbReference type="ARBA" id="ARBA00009578"/>
    </source>
</evidence>
<evidence type="ECO:0000256" key="13">
    <source>
        <dbReference type="ARBA" id="ARBA00023008"/>
    </source>
</evidence>
<dbReference type="EC" id="7.1.1.9" evidence="18"/>
<evidence type="ECO:0000256" key="8">
    <source>
        <dbReference type="ARBA" id="ARBA00022723"/>
    </source>
</evidence>
<protein>
    <recommendedName>
        <fullName evidence="18">Cytochrome c oxidase subunit 1</fullName>
        <ecNumber evidence="18">7.1.1.9</ecNumber>
    </recommendedName>
</protein>
<dbReference type="GO" id="GO:0022904">
    <property type="term" value="P:respiratory electron transport chain"/>
    <property type="evidence" value="ECO:0007669"/>
    <property type="project" value="TreeGrafter"/>
</dbReference>
<dbReference type="KEGG" id="bsol:FSW04_21650"/>
<feature type="transmembrane region" description="Helical" evidence="18">
    <location>
        <begin position="232"/>
        <end position="259"/>
    </location>
</feature>
<dbReference type="InterPro" id="IPR036927">
    <property type="entry name" value="Cyt_c_oxase-like_su1_sf"/>
</dbReference>
<dbReference type="PRINTS" id="PR01165">
    <property type="entry name" value="CYCOXIDASEI"/>
</dbReference>
<evidence type="ECO:0000256" key="16">
    <source>
        <dbReference type="ARBA" id="ARBA00047816"/>
    </source>
</evidence>
<dbReference type="SUPFAM" id="SSF81442">
    <property type="entry name" value="Cytochrome c oxidase subunit I-like"/>
    <property type="match status" value="1"/>
</dbReference>
<evidence type="ECO:0000256" key="6">
    <source>
        <dbReference type="ARBA" id="ARBA00022660"/>
    </source>
</evidence>
<feature type="transmembrane region" description="Helical" evidence="18">
    <location>
        <begin position="189"/>
        <end position="212"/>
    </location>
</feature>
<dbReference type="PANTHER" id="PTHR10422:SF18">
    <property type="entry name" value="CYTOCHROME C OXIDASE SUBUNIT 1"/>
    <property type="match status" value="1"/>
</dbReference>
<dbReference type="GO" id="GO:0016491">
    <property type="term" value="F:oxidoreductase activity"/>
    <property type="evidence" value="ECO:0007669"/>
    <property type="project" value="UniProtKB-KW"/>
</dbReference>
<evidence type="ECO:0000256" key="2">
    <source>
        <dbReference type="ARBA" id="ARBA00004673"/>
    </source>
</evidence>
<dbReference type="PROSITE" id="PS00077">
    <property type="entry name" value="COX1_CUB"/>
    <property type="match status" value="1"/>
</dbReference>
<dbReference type="AlphaFoldDB" id="A0A5B8UB86"/>
<feature type="transmembrane region" description="Helical" evidence="18">
    <location>
        <begin position="359"/>
        <end position="378"/>
    </location>
</feature>
<dbReference type="InterPro" id="IPR023615">
    <property type="entry name" value="Cyt_c_Oxase_su1_BS"/>
</dbReference>
<keyword evidence="6 17" id="KW-0679">Respiratory chain</keyword>
<evidence type="ECO:0000256" key="5">
    <source>
        <dbReference type="ARBA" id="ARBA00022617"/>
    </source>
</evidence>
<dbReference type="Pfam" id="PF00115">
    <property type="entry name" value="COX1"/>
    <property type="match status" value="1"/>
</dbReference>
<evidence type="ECO:0000256" key="9">
    <source>
        <dbReference type="ARBA" id="ARBA00022967"/>
    </source>
</evidence>
<keyword evidence="9" id="KW-1278">Translocase</keyword>
<keyword evidence="10 17" id="KW-0249">Electron transport</keyword>
<sequence>MTMKLRQPGWYRAAAFIFAAAVFSFGLSWIVRSAYGHGHYTHYVEVESILLIGMIAMPLAFLVGLGCFDYWFYWASGRPTRPEDHSSHGATSWKDYFRPNTDHKVIGIQYTVHSFFFLFVGGLMAMLMRAELAQPGRQFVDSNTFNGLFSVHASILIFLFIIPVFAGLANFVLPLMIGAPDMAFPRLNALSFWLLPCAGVLMLASFFAPGGSFASGWTAYAPLSTTAPLGQMFFTIAVQFAGASSIATALNFLVTIITMRAPGMSFFRMPLLAWANFSTSLLVVIATPFIAASQFFVLLDYALGWHFFDADKGGDPLMYQHVFWFYSHPAVYIMMLPGFGIVSEVLAVKSRKPIFGYRMMAFSLLAIVVLGFTVWAHHMFVSGMQSWIRIPMMITTAIIAVPTGIKIFSWLATLWRGVIRLDTPMLWAMGFLTMFTCGGISGVMLSMVPLDIHVSDTYFIVAHIHYVLFGGSLFTIFAGVYYWFPKMTGRMFDERLGKLHFWTTFVFFNATFAPMHIIGVNGMPRRVADYADQFATWNLVISLASFGLGLSSLIFAYNMVASWRGGARASSNPWRALTLEWQVSSPPPVFNFDQVPTVVGGPYEYGVPGAVHGIFGPAAPAEAKATPAGSHTQPTTE</sequence>
<keyword evidence="18" id="KW-1003">Cell membrane</keyword>
<dbReference type="NCBIfam" id="TIGR02891">
    <property type="entry name" value="CtaD_CoxA"/>
    <property type="match status" value="1"/>
</dbReference>
<comment type="function">
    <text evidence="15 18">Cytochrome c oxidase is the component of the respiratory chain that catalyzes the reduction of oxygen to water. Subunits 1-3 form the functional core of the enzyme complex. CO I is the catalytic subunit of the enzyme. Electrons originating in cytochrome c are transferred via the copper A center of subunit 2 and heme A of subunit 1 to the bimetallic center formed by heme A3 and copper B.</text>
</comment>
<dbReference type="PANTHER" id="PTHR10422">
    <property type="entry name" value="CYTOCHROME C OXIDASE SUBUNIT 1"/>
    <property type="match status" value="1"/>
</dbReference>
<feature type="transmembrane region" description="Helical" evidence="18">
    <location>
        <begin position="148"/>
        <end position="177"/>
    </location>
</feature>
<dbReference type="GO" id="GO:0046872">
    <property type="term" value="F:metal ion binding"/>
    <property type="evidence" value="ECO:0007669"/>
    <property type="project" value="UniProtKB-KW"/>
</dbReference>
<evidence type="ECO:0000256" key="15">
    <source>
        <dbReference type="ARBA" id="ARBA00025218"/>
    </source>
</evidence>
<dbReference type="GO" id="GO:0006119">
    <property type="term" value="P:oxidative phosphorylation"/>
    <property type="evidence" value="ECO:0007669"/>
    <property type="project" value="UniProtKB-UniPathway"/>
</dbReference>
<comment type="pathway">
    <text evidence="2 18">Energy metabolism; oxidative phosphorylation.</text>
</comment>
<feature type="transmembrane region" description="Helical" evidence="18">
    <location>
        <begin position="426"/>
        <end position="448"/>
    </location>
</feature>
<keyword evidence="20" id="KW-0560">Oxidoreductase</keyword>
<feature type="transmembrane region" description="Helical" evidence="18">
    <location>
        <begin position="460"/>
        <end position="484"/>
    </location>
</feature>
<evidence type="ECO:0000256" key="14">
    <source>
        <dbReference type="ARBA" id="ARBA00023136"/>
    </source>
</evidence>
<name>A0A5B8UB86_9ACTN</name>
<feature type="transmembrane region" description="Helical" evidence="18">
    <location>
        <begin position="323"/>
        <end position="347"/>
    </location>
</feature>
<keyword evidence="12 18" id="KW-0408">Iron</keyword>
<keyword evidence="4 17" id="KW-0813">Transport</keyword>
<keyword evidence="13 18" id="KW-0186">Copper</keyword>
<dbReference type="PROSITE" id="PS50855">
    <property type="entry name" value="COX1"/>
    <property type="match status" value="1"/>
</dbReference>
<evidence type="ECO:0000256" key="1">
    <source>
        <dbReference type="ARBA" id="ARBA00004141"/>
    </source>
</evidence>
<keyword evidence="8 18" id="KW-0479">Metal-binding</keyword>
<evidence type="ECO:0000256" key="18">
    <source>
        <dbReference type="RuleBase" id="RU363061"/>
    </source>
</evidence>
<dbReference type="UniPathway" id="UPA00705"/>
<keyword evidence="11 18" id="KW-1133">Transmembrane helix</keyword>
<comment type="subcellular location">
    <subcellularLocation>
        <location evidence="18">Cell membrane</location>
        <topology evidence="18">Multi-pass membrane protein</topology>
    </subcellularLocation>
    <subcellularLocation>
        <location evidence="1">Membrane</location>
        <topology evidence="1">Multi-pass membrane protein</topology>
    </subcellularLocation>
</comment>
<dbReference type="GO" id="GO:0015990">
    <property type="term" value="P:electron transport coupled proton transport"/>
    <property type="evidence" value="ECO:0007669"/>
    <property type="project" value="InterPro"/>
</dbReference>
<reference evidence="20 21" key="1">
    <citation type="journal article" date="2018" name="J. Microbiol.">
        <title>Baekduia soli gen. nov., sp. nov., a novel bacterium isolated from the soil of Baekdu Mountain and proposal of a novel family name, Baekduiaceae fam. nov.</title>
        <authorList>
            <person name="An D.S."/>
            <person name="Siddiqi M.Z."/>
            <person name="Kim K.H."/>
            <person name="Yu H.S."/>
            <person name="Im W.T."/>
        </authorList>
    </citation>
    <scope>NUCLEOTIDE SEQUENCE [LARGE SCALE GENOMIC DNA]</scope>
    <source>
        <strain evidence="20 21">BR7-21</strain>
    </source>
</reference>
<feature type="domain" description="Cytochrome oxidase subunit I profile" evidence="19">
    <location>
        <begin position="87"/>
        <end position="599"/>
    </location>
</feature>
<dbReference type="InterPro" id="IPR023616">
    <property type="entry name" value="Cyt_c_oxase-like_su1_dom"/>
</dbReference>
<evidence type="ECO:0000256" key="7">
    <source>
        <dbReference type="ARBA" id="ARBA00022692"/>
    </source>
</evidence>
<dbReference type="EMBL" id="CP042430">
    <property type="protein sequence ID" value="QEC49912.1"/>
    <property type="molecule type" value="Genomic_DNA"/>
</dbReference>